<sequence>MKKAFTLLFCFTALGVFAQSGGKISFRYDQTPMVTVNGRTLLNPWTGGLNSTQYSTMRLNDDTREDLVVFDRMTSKVSTFVAIDNPTGTGTSWRYAPEYEAAFPAKLASWLLLVDYDQDGRKDLFTYRSGVRIFHNDSQNGQVKFTVVADPVQTEGFSGRFSLFVSSTDIPAITDFDDDGDIDIITFDSGGNVVAYQQNMSVERTGKKDGLDFKRTGGFCWGHFQKEYCNDFVFGIQCDQDLSITEPKIASKNPSGARPMHVGNTLTVIDTDGDGNKDLLFGFVSCENVARLRSAGPNTAKVDYTSYDSLYPAQNPIAFPAFPATFWEDVDGDGNKDLLASPNVSLNDGLVFDFRASGWFYKNKGTNQKPDFQLVQKDFLQNDMLDLGERAAPALADLDGDGDMDMLVGYGGVGVGKDYRAGLWQFENKGTLQNPAFVLVTTDYLGLNKSLAMSNTVPSFTDVDNNGSMDLVLTSAIAGDVDIRLFINSAAKGAAVQYDLTKAVRWPTPDKMIVGDLLTITDVDHDGKPDALIGRDKFGTIFYFRNTGTATNPVLQLQNQTFGGIVTDDYIYAQARSLVVVDLNGDQKNELIAAADNGTVYVYQFPDPINQSFVLLDSLPSIGTPGSRLIAATADLDGDQLPDLMLGSASGGLRYLKNTSQRIITSTGPIEEPIGPWAFPNPTDRYLTIRAPHDGRIELLSISGQRMLEDQSVQAGVETTIDLGNLPDATYLLRLLSDSRTPLVQKVVVWK</sequence>
<dbReference type="Pfam" id="PF18962">
    <property type="entry name" value="Por_Secre_tail"/>
    <property type="match status" value="1"/>
</dbReference>
<keyword evidence="5" id="KW-1185">Reference proteome</keyword>
<reference evidence="4" key="1">
    <citation type="submission" date="2020-09" db="EMBL/GenBank/DDBJ databases">
        <authorList>
            <person name="Kim M.K."/>
        </authorList>
    </citation>
    <scope>NUCLEOTIDE SEQUENCE</scope>
    <source>
        <strain evidence="4">BT702</strain>
    </source>
</reference>
<comment type="caution">
    <text evidence="4">The sequence shown here is derived from an EMBL/GenBank/DDBJ whole genome shotgun (WGS) entry which is preliminary data.</text>
</comment>
<evidence type="ECO:0000256" key="2">
    <source>
        <dbReference type="SAM" id="SignalP"/>
    </source>
</evidence>
<dbReference type="AlphaFoldDB" id="A0A926Y2B5"/>
<evidence type="ECO:0000256" key="1">
    <source>
        <dbReference type="ARBA" id="ARBA00022729"/>
    </source>
</evidence>
<dbReference type="PANTHER" id="PTHR44103">
    <property type="entry name" value="PROPROTEIN CONVERTASE P"/>
    <property type="match status" value="1"/>
</dbReference>
<protein>
    <submittedName>
        <fullName evidence="4">T9SS type A sorting domain-containing protein</fullName>
    </submittedName>
</protein>
<evidence type="ECO:0000313" key="5">
    <source>
        <dbReference type="Proteomes" id="UP000598820"/>
    </source>
</evidence>
<dbReference type="SUPFAM" id="SSF69318">
    <property type="entry name" value="Integrin alpha N-terminal domain"/>
    <property type="match status" value="2"/>
</dbReference>
<gene>
    <name evidence="4" type="ORF">IC229_19885</name>
</gene>
<dbReference type="Gene3D" id="2.130.10.130">
    <property type="entry name" value="Integrin alpha, N-terminal"/>
    <property type="match status" value="2"/>
</dbReference>
<dbReference type="RefSeq" id="WP_190888767.1">
    <property type="nucleotide sequence ID" value="NZ_JACWZY010000018.1"/>
</dbReference>
<name>A0A926Y2B5_9BACT</name>
<dbReference type="EMBL" id="JACWZY010000018">
    <property type="protein sequence ID" value="MBD2702917.1"/>
    <property type="molecule type" value="Genomic_DNA"/>
</dbReference>
<dbReference type="Pfam" id="PF13517">
    <property type="entry name" value="FG-GAP_3"/>
    <property type="match status" value="1"/>
</dbReference>
<evidence type="ECO:0000313" key="4">
    <source>
        <dbReference type="EMBL" id="MBD2702917.1"/>
    </source>
</evidence>
<accession>A0A926Y2B5</accession>
<dbReference type="InterPro" id="IPR028994">
    <property type="entry name" value="Integrin_alpha_N"/>
</dbReference>
<dbReference type="Proteomes" id="UP000598820">
    <property type="component" value="Unassembled WGS sequence"/>
</dbReference>
<dbReference type="InterPro" id="IPR026444">
    <property type="entry name" value="Secre_tail"/>
</dbReference>
<feature type="signal peptide" evidence="2">
    <location>
        <begin position="1"/>
        <end position="18"/>
    </location>
</feature>
<evidence type="ECO:0000259" key="3">
    <source>
        <dbReference type="Pfam" id="PF18962"/>
    </source>
</evidence>
<dbReference type="PANTHER" id="PTHR44103:SF1">
    <property type="entry name" value="PROPROTEIN CONVERTASE P"/>
    <property type="match status" value="1"/>
</dbReference>
<dbReference type="InterPro" id="IPR013517">
    <property type="entry name" value="FG-GAP"/>
</dbReference>
<proteinExistence type="predicted"/>
<organism evidence="4 5">
    <name type="scientific">Spirosoma profusum</name>
    <dbReference type="NCBI Taxonomy" id="2771354"/>
    <lineage>
        <taxon>Bacteria</taxon>
        <taxon>Pseudomonadati</taxon>
        <taxon>Bacteroidota</taxon>
        <taxon>Cytophagia</taxon>
        <taxon>Cytophagales</taxon>
        <taxon>Cytophagaceae</taxon>
        <taxon>Spirosoma</taxon>
    </lineage>
</organism>
<keyword evidence="1 2" id="KW-0732">Signal</keyword>
<feature type="chain" id="PRO_5036713746" evidence="2">
    <location>
        <begin position="19"/>
        <end position="751"/>
    </location>
</feature>
<feature type="domain" description="Secretion system C-terminal sorting" evidence="3">
    <location>
        <begin position="679"/>
        <end position="749"/>
    </location>
</feature>
<dbReference type="NCBIfam" id="TIGR04183">
    <property type="entry name" value="Por_Secre_tail"/>
    <property type="match status" value="1"/>
</dbReference>